<feature type="compositionally biased region" description="Low complexity" evidence="2">
    <location>
        <begin position="174"/>
        <end position="187"/>
    </location>
</feature>
<feature type="region of interest" description="Disordered" evidence="2">
    <location>
        <begin position="166"/>
        <end position="192"/>
    </location>
</feature>
<dbReference type="PANTHER" id="PTHR15921:SF12">
    <property type="entry name" value="POLYADENYLATION AND CLEAVAGE FACTOR HOMOLOG 4"/>
    <property type="match status" value="1"/>
</dbReference>
<feature type="domain" description="CID" evidence="3">
    <location>
        <begin position="41"/>
        <end position="169"/>
    </location>
</feature>
<reference evidence="4" key="1">
    <citation type="submission" date="2024-03" db="EMBL/GenBank/DDBJ databases">
        <title>WGS assembly of Saponaria officinalis var. Norfolk2.</title>
        <authorList>
            <person name="Jenkins J."/>
            <person name="Shu S."/>
            <person name="Grimwood J."/>
            <person name="Barry K."/>
            <person name="Goodstein D."/>
            <person name="Schmutz J."/>
            <person name="Leebens-Mack J."/>
            <person name="Osbourn A."/>
        </authorList>
    </citation>
    <scope>NUCLEOTIDE SEQUENCE [LARGE SCALE GENOMIC DNA]</scope>
    <source>
        <strain evidence="4">JIC</strain>
    </source>
</reference>
<name>A0AAW1HZK0_SAPOF</name>
<dbReference type="GO" id="GO:0006369">
    <property type="term" value="P:termination of RNA polymerase II transcription"/>
    <property type="evidence" value="ECO:0007669"/>
    <property type="project" value="InterPro"/>
</dbReference>
<evidence type="ECO:0000313" key="4">
    <source>
        <dbReference type="EMBL" id="KAK9681604.1"/>
    </source>
</evidence>
<evidence type="ECO:0000256" key="2">
    <source>
        <dbReference type="SAM" id="MobiDB-lite"/>
    </source>
</evidence>
<dbReference type="PROSITE" id="PS00028">
    <property type="entry name" value="ZINC_FINGER_C2H2_1"/>
    <property type="match status" value="1"/>
</dbReference>
<dbReference type="Gene3D" id="1.25.40.90">
    <property type="match status" value="1"/>
</dbReference>
<dbReference type="InterPro" id="IPR045154">
    <property type="entry name" value="PCF11-like"/>
</dbReference>
<evidence type="ECO:0000256" key="1">
    <source>
        <dbReference type="ARBA" id="ARBA00022664"/>
    </source>
</evidence>
<dbReference type="FunFam" id="1.25.40.90:FF:000023">
    <property type="entry name" value="polyadenylation and cleavage factor homolog 4"/>
    <property type="match status" value="1"/>
</dbReference>
<evidence type="ECO:0000313" key="5">
    <source>
        <dbReference type="Proteomes" id="UP001443914"/>
    </source>
</evidence>
<comment type="caution">
    <text evidence="4">The sequence shown here is derived from an EMBL/GenBank/DDBJ whole genome shotgun (WGS) entry which is preliminary data.</text>
</comment>
<dbReference type="GO" id="GO:0005737">
    <property type="term" value="C:cytoplasm"/>
    <property type="evidence" value="ECO:0007669"/>
    <property type="project" value="TreeGrafter"/>
</dbReference>
<keyword evidence="5" id="KW-1185">Reference proteome</keyword>
<feature type="compositionally biased region" description="Polar residues" evidence="2">
    <location>
        <begin position="590"/>
        <end position="609"/>
    </location>
</feature>
<dbReference type="GO" id="GO:0005849">
    <property type="term" value="C:mRNA cleavage factor complex"/>
    <property type="evidence" value="ECO:0007669"/>
    <property type="project" value="TreeGrafter"/>
</dbReference>
<proteinExistence type="predicted"/>
<accession>A0AAW1HZK0</accession>
<feature type="region of interest" description="Disordered" evidence="2">
    <location>
        <begin position="590"/>
        <end position="650"/>
    </location>
</feature>
<dbReference type="Pfam" id="PF04818">
    <property type="entry name" value="CID"/>
    <property type="match status" value="1"/>
</dbReference>
<gene>
    <name evidence="4" type="ORF">RND81_10G014300</name>
</gene>
<evidence type="ECO:0000259" key="3">
    <source>
        <dbReference type="PROSITE" id="PS51391"/>
    </source>
</evidence>
<dbReference type="InterPro" id="IPR008942">
    <property type="entry name" value="ENTH_VHS"/>
</dbReference>
<dbReference type="InterPro" id="IPR013087">
    <property type="entry name" value="Znf_C2H2_type"/>
</dbReference>
<dbReference type="SMART" id="SM00582">
    <property type="entry name" value="RPR"/>
    <property type="match status" value="1"/>
</dbReference>
<sequence>MPNDVVPKSALPSPILDRFRLLLKELRFSGDDEFDDVVPPTTEEFVRIYEDVLSELTINSKPIITDLTIIAGDFREHAEGIAHSICARILEVPVEQKLPSLYLLDSIVKNIGRDYIRHFASDLPVVFCEVYRQVPPNMHASMRHLFGTWSTVFPSSVLRQIEDELQLSSPRNQPSSSLASLRASESPRPSHGIHVNPEYLKARHQLDTSAKNNIQLGRGVPNLMTLSKKDSPGYEDFDYEQGENSDAQRFQSIGIGSRVSFQPSVDKLLPSVSGSGRPLSPSVDNFSVSNSPGRVFERESPSHYGRRVRAREEEIVDLQKRHRTGGFNYGRENVAAFSLSNDFDRDRPRALIDAYGHDDGQRSLNKKRIGLDRQIVNGTVTKVAENSWQNTEEEEFDWEDMSPTLADGKINSFNQSSIPSTRGLLSRPFDHSSRSNWGNSAPMLRIDDPQTAVEDANQIQDVWTSYSLSLDLDTMRNGKNSWCLIFKKYSVASNLHGTLAASLEKLPVAGREHTSQLNINGAPQYGNHFKPDLFSGSIRAPSPQGSQLSTGIQPPISLHSMMPLPPLYPQQKQTRPSFEFMNSTFTVLNQGPQQFENGDNTRNSFSINPPQRPQPGYVPLLHQPRPPVSFPQQSPLSQEHRPRPPNFGYPQQGLMASTSNIRNNPVHAFHSSPFQNASNNSMQFRGPVPPIPTVTRPYSLIMPLPQTSGSVANQPASANISGLLNSGLLNSLVAQGLFPQMKQPTQQDSVGVEFDPDLIKVRHESAIRALYEDLPRQCTTCGLRFKTQDEHSKHMDWHVTKNRISKNRKHNPSRKWFVSASMWLSGTEALGIDATPGFLPAETAVEKKDDEEMAVPADEDQTACYLCGEPFEDFYSDETEEWMYRGAVYLNSPYDGTALGMDRSQLGPIIHAKCRSEPTSAPS</sequence>
<dbReference type="EMBL" id="JBDFQZ010000010">
    <property type="protein sequence ID" value="KAK9681604.1"/>
    <property type="molecule type" value="Genomic_DNA"/>
</dbReference>
<dbReference type="PANTHER" id="PTHR15921">
    <property type="entry name" value="PRE-MRNA CLEAVAGE COMPLEX II"/>
    <property type="match status" value="1"/>
</dbReference>
<dbReference type="GO" id="GO:0000993">
    <property type="term" value="F:RNA polymerase II complex binding"/>
    <property type="evidence" value="ECO:0007669"/>
    <property type="project" value="InterPro"/>
</dbReference>
<dbReference type="AlphaFoldDB" id="A0AAW1HZK0"/>
<dbReference type="InterPro" id="IPR006569">
    <property type="entry name" value="CID_dom"/>
</dbReference>
<dbReference type="GO" id="GO:0031124">
    <property type="term" value="P:mRNA 3'-end processing"/>
    <property type="evidence" value="ECO:0007669"/>
    <property type="project" value="InterPro"/>
</dbReference>
<dbReference type="InterPro" id="IPR047415">
    <property type="entry name" value="Pcf11_CID"/>
</dbReference>
<protein>
    <recommendedName>
        <fullName evidence="3">CID domain-containing protein</fullName>
    </recommendedName>
</protein>
<dbReference type="PROSITE" id="PS51391">
    <property type="entry name" value="CID"/>
    <property type="match status" value="1"/>
</dbReference>
<dbReference type="Pfam" id="PF23228">
    <property type="entry name" value="zf_PCFS4"/>
    <property type="match status" value="1"/>
</dbReference>
<organism evidence="4 5">
    <name type="scientific">Saponaria officinalis</name>
    <name type="common">Common soapwort</name>
    <name type="synonym">Lychnis saponaria</name>
    <dbReference type="NCBI Taxonomy" id="3572"/>
    <lineage>
        <taxon>Eukaryota</taxon>
        <taxon>Viridiplantae</taxon>
        <taxon>Streptophyta</taxon>
        <taxon>Embryophyta</taxon>
        <taxon>Tracheophyta</taxon>
        <taxon>Spermatophyta</taxon>
        <taxon>Magnoliopsida</taxon>
        <taxon>eudicotyledons</taxon>
        <taxon>Gunneridae</taxon>
        <taxon>Pentapetalae</taxon>
        <taxon>Caryophyllales</taxon>
        <taxon>Caryophyllaceae</taxon>
        <taxon>Caryophylleae</taxon>
        <taxon>Saponaria</taxon>
    </lineage>
</organism>
<dbReference type="GO" id="GO:0003729">
    <property type="term" value="F:mRNA binding"/>
    <property type="evidence" value="ECO:0007669"/>
    <property type="project" value="InterPro"/>
</dbReference>
<dbReference type="SUPFAM" id="SSF48464">
    <property type="entry name" value="ENTH/VHS domain"/>
    <property type="match status" value="1"/>
</dbReference>
<keyword evidence="1" id="KW-0507">mRNA processing</keyword>
<dbReference type="CDD" id="cd16982">
    <property type="entry name" value="CID_Pcf11"/>
    <property type="match status" value="1"/>
</dbReference>
<dbReference type="Proteomes" id="UP001443914">
    <property type="component" value="Unassembled WGS sequence"/>
</dbReference>
<dbReference type="InterPro" id="IPR057242">
    <property type="entry name" value="PCFS4-like"/>
</dbReference>